<dbReference type="EC" id="2.-.-.-" evidence="4"/>
<evidence type="ECO:0000313" key="4">
    <source>
        <dbReference type="EMBL" id="MFD1410848.1"/>
    </source>
</evidence>
<dbReference type="RefSeq" id="WP_125648058.1">
    <property type="nucleotide sequence ID" value="NZ_JBHTOH010000025.1"/>
</dbReference>
<name>A0ABW4BLU1_9LACO</name>
<dbReference type="InterPro" id="IPR002495">
    <property type="entry name" value="Glyco_trans_8"/>
</dbReference>
<dbReference type="EMBL" id="JBHTOH010000025">
    <property type="protein sequence ID" value="MFD1410848.1"/>
    <property type="molecule type" value="Genomic_DNA"/>
</dbReference>
<dbReference type="Gene3D" id="3.90.550.10">
    <property type="entry name" value="Spore Coat Polysaccharide Biosynthesis Protein SpsA, Chain A"/>
    <property type="match status" value="1"/>
</dbReference>
<dbReference type="PANTHER" id="PTHR13778">
    <property type="entry name" value="GLYCOSYLTRANSFERASE 8 DOMAIN-CONTAINING PROTEIN"/>
    <property type="match status" value="1"/>
</dbReference>
<dbReference type="InterPro" id="IPR029044">
    <property type="entry name" value="Nucleotide-diphossugar_trans"/>
</dbReference>
<dbReference type="SUPFAM" id="SSF53448">
    <property type="entry name" value="Nucleotide-diphospho-sugar transferases"/>
    <property type="match status" value="1"/>
</dbReference>
<organism evidence="4 5">
    <name type="scientific">Lapidilactobacillus gannanensis</name>
    <dbReference type="NCBI Taxonomy" id="2486002"/>
    <lineage>
        <taxon>Bacteria</taxon>
        <taxon>Bacillati</taxon>
        <taxon>Bacillota</taxon>
        <taxon>Bacilli</taxon>
        <taxon>Lactobacillales</taxon>
        <taxon>Lactobacillaceae</taxon>
        <taxon>Lapidilactobacillus</taxon>
    </lineage>
</organism>
<dbReference type="Pfam" id="PF01501">
    <property type="entry name" value="Glyco_transf_8"/>
    <property type="match status" value="1"/>
</dbReference>
<dbReference type="Proteomes" id="UP001597191">
    <property type="component" value="Unassembled WGS sequence"/>
</dbReference>
<dbReference type="CDD" id="cd04194">
    <property type="entry name" value="GT8_A4GalT_like"/>
    <property type="match status" value="1"/>
</dbReference>
<sequence>MKQAAVIPIFYGINDQYAPYLAVSLQSLIKSTNPQQQYQVIVLYQKLTTANQKRLGALAIDNCPITFYQLTPDLLTKFGGDDNTLRADYFTLTIYYRLFIADLFPEYDQGIYLDADTIVTTDIAKLAQFDLGTNLIGAVPDAFICSDPRTRRYAELAVGVDPDHYINSGVLLLNLKALRQEKFSQHFLKLLNQYHFQLIAPDQDYLNGICYGRTAYLAPKWNLQTEHALPISGQPAIVHYNLFGKPWCYAEVPYADLFWQAAADTDYQPELQQQLAQYSATQTAADAEHKALLMQRIIAFPDETLTFKQAIAQGEQVQL</sequence>
<dbReference type="InterPro" id="IPR050748">
    <property type="entry name" value="Glycosyltrans_8_dom-fam"/>
</dbReference>
<accession>A0ABW4BLU1</accession>
<evidence type="ECO:0000256" key="2">
    <source>
        <dbReference type="ARBA" id="ARBA00022679"/>
    </source>
</evidence>
<evidence type="ECO:0000313" key="5">
    <source>
        <dbReference type="Proteomes" id="UP001597191"/>
    </source>
</evidence>
<evidence type="ECO:0000256" key="1">
    <source>
        <dbReference type="ARBA" id="ARBA00022676"/>
    </source>
</evidence>
<gene>
    <name evidence="4" type="ORF">ACFQ4R_04355</name>
</gene>
<keyword evidence="1" id="KW-0328">Glycosyltransferase</keyword>
<dbReference type="GO" id="GO:0016740">
    <property type="term" value="F:transferase activity"/>
    <property type="evidence" value="ECO:0007669"/>
    <property type="project" value="UniProtKB-KW"/>
</dbReference>
<keyword evidence="2 4" id="KW-0808">Transferase</keyword>
<comment type="caution">
    <text evidence="4">The sequence shown here is derived from an EMBL/GenBank/DDBJ whole genome shotgun (WGS) entry which is preliminary data.</text>
</comment>
<dbReference type="PANTHER" id="PTHR13778:SF47">
    <property type="entry name" value="LIPOPOLYSACCHARIDE 1,3-GALACTOSYLTRANSFERASE"/>
    <property type="match status" value="1"/>
</dbReference>
<reference evidence="5" key="1">
    <citation type="journal article" date="2019" name="Int. J. Syst. Evol. Microbiol.">
        <title>The Global Catalogue of Microorganisms (GCM) 10K type strain sequencing project: providing services to taxonomists for standard genome sequencing and annotation.</title>
        <authorList>
            <consortium name="The Broad Institute Genomics Platform"/>
            <consortium name="The Broad Institute Genome Sequencing Center for Infectious Disease"/>
            <person name="Wu L."/>
            <person name="Ma J."/>
        </authorList>
    </citation>
    <scope>NUCLEOTIDE SEQUENCE [LARGE SCALE GENOMIC DNA]</scope>
    <source>
        <strain evidence="5">CCM 8937</strain>
    </source>
</reference>
<proteinExistence type="predicted"/>
<keyword evidence="3" id="KW-0479">Metal-binding</keyword>
<protein>
    <submittedName>
        <fullName evidence="4">Glycosyltransferase family 8 protein</fullName>
        <ecNumber evidence="4">2.-.-.-</ecNumber>
    </submittedName>
</protein>
<keyword evidence="5" id="KW-1185">Reference proteome</keyword>
<evidence type="ECO:0000256" key="3">
    <source>
        <dbReference type="ARBA" id="ARBA00022723"/>
    </source>
</evidence>